<evidence type="ECO:0000313" key="3">
    <source>
        <dbReference type="Proteomes" id="UP000826012"/>
    </source>
</evidence>
<accession>A0ABM7SMN9</accession>
<proteinExistence type="predicted"/>
<evidence type="ECO:0000313" key="2">
    <source>
        <dbReference type="EMBL" id="BCZ20945.1"/>
    </source>
</evidence>
<sequence>MALALAAIGAIGFGSGIAGAAPQQPLLIDGPLPVPAPTGPDPTTAVNIANAIFGELGSLLNGMFPGLGSSRNPLSPGYPNTVLPGQTPAVPYSPGAVLPNPASF</sequence>
<dbReference type="EMBL" id="AP024828">
    <property type="protein sequence ID" value="BCZ20945.1"/>
    <property type="molecule type" value="Genomic_DNA"/>
</dbReference>
<dbReference type="RefSeq" id="WP_415823148.1">
    <property type="nucleotide sequence ID" value="NZ_CBCSJB010000037.1"/>
</dbReference>
<reference evidence="2 3" key="2">
    <citation type="submission" date="2021-07" db="EMBL/GenBank/DDBJ databases">
        <authorList>
            <person name="Matsumoto Y."/>
            <person name="Motooka D."/>
            <person name="Nakamura S."/>
        </authorList>
    </citation>
    <scope>NUCLEOTIDE SEQUENCE [LARGE SCALE GENOMIC DNA]</scope>
    <source>
        <strain evidence="2 3">TY59</strain>
    </source>
</reference>
<reference evidence="2 3" key="1">
    <citation type="submission" date="2021-07" db="EMBL/GenBank/DDBJ databases">
        <title>Complete genome sequence of nontuberculous Mycobacterium sp. TY59.</title>
        <authorList>
            <person name="Fukushima K."/>
        </authorList>
    </citation>
    <scope>NUCLEOTIDE SEQUENCE [LARGE SCALE GENOMIC DNA]</scope>
    <source>
        <strain evidence="2 3">TY59</strain>
    </source>
</reference>
<feature type="chain" id="PRO_5045711136" evidence="1">
    <location>
        <begin position="21"/>
        <end position="104"/>
    </location>
</feature>
<keyword evidence="1" id="KW-0732">Signal</keyword>
<dbReference type="Proteomes" id="UP000826012">
    <property type="component" value="Chromosome"/>
</dbReference>
<evidence type="ECO:0000256" key="1">
    <source>
        <dbReference type="SAM" id="SignalP"/>
    </source>
</evidence>
<name>A0ABM7SMN9_9MYCO</name>
<feature type="signal peptide" evidence="1">
    <location>
        <begin position="1"/>
        <end position="20"/>
    </location>
</feature>
<protein>
    <submittedName>
        <fullName evidence="2">Uncharacterized protein</fullName>
    </submittedName>
</protein>
<gene>
    <name evidence="2" type="ORF">MTY59_08000</name>
</gene>
<organism evidence="2 3">
    <name type="scientific">Mycobacterium senriense</name>
    <dbReference type="NCBI Taxonomy" id="2775496"/>
    <lineage>
        <taxon>Bacteria</taxon>
        <taxon>Bacillati</taxon>
        <taxon>Actinomycetota</taxon>
        <taxon>Actinomycetes</taxon>
        <taxon>Mycobacteriales</taxon>
        <taxon>Mycobacteriaceae</taxon>
        <taxon>Mycobacterium</taxon>
        <taxon>Mycobacterium avium complex (MAC)</taxon>
    </lineage>
</organism>
<keyword evidence="3" id="KW-1185">Reference proteome</keyword>